<evidence type="ECO:0000256" key="3">
    <source>
        <dbReference type="ARBA" id="ARBA00022840"/>
    </source>
</evidence>
<gene>
    <name evidence="5" type="ORF">H9632_01910</name>
</gene>
<dbReference type="InterPro" id="IPR051782">
    <property type="entry name" value="ABC_Transporter_VariousFunc"/>
</dbReference>
<dbReference type="PROSITE" id="PS50893">
    <property type="entry name" value="ABC_TRANSPORTER_2"/>
    <property type="match status" value="1"/>
</dbReference>
<dbReference type="SMART" id="SM00382">
    <property type="entry name" value="AAA"/>
    <property type="match status" value="1"/>
</dbReference>
<accession>A0ABR8XIQ6</accession>
<proteinExistence type="predicted"/>
<dbReference type="RefSeq" id="WP_191702425.1">
    <property type="nucleotide sequence ID" value="NZ_JACSPW010000001.1"/>
</dbReference>
<dbReference type="Pfam" id="PF00005">
    <property type="entry name" value="ABC_tran"/>
    <property type="match status" value="1"/>
</dbReference>
<name>A0ABR8XIQ6_9BACL</name>
<dbReference type="Proteomes" id="UP000600565">
    <property type="component" value="Unassembled WGS sequence"/>
</dbReference>
<dbReference type="CDD" id="cd03230">
    <property type="entry name" value="ABC_DR_subfamily_A"/>
    <property type="match status" value="1"/>
</dbReference>
<sequence length="281" mass="32002">MNAIEVKNVSKQFKNFRLNNISFTVESGTIAGFIGQNGAGKSTTIKVILNLLKKIEGDILLFGKDHIAHEVELKAQIGVVFDELHVPENFTTKELDVLYGNVYPTWDRPYFNDLLEQLDVQKYDKIKTMSKGTKMKLALSLALAHRPKLLLLDEPTAGLDPIVRDEVLGMLQNFMEQEDHAILFSSHNTTDLEKIADTITFIHEGEILFSENKDDLLYGYGIWKGSLEEAKVIPNHSIVGKRDYLFGVEYLVMREFVNPVIELQKPTIDDLMLFFVKGRQR</sequence>
<dbReference type="InterPro" id="IPR003593">
    <property type="entry name" value="AAA+_ATPase"/>
</dbReference>
<evidence type="ECO:0000313" key="6">
    <source>
        <dbReference type="Proteomes" id="UP000600565"/>
    </source>
</evidence>
<evidence type="ECO:0000256" key="1">
    <source>
        <dbReference type="ARBA" id="ARBA00022448"/>
    </source>
</evidence>
<keyword evidence="3 5" id="KW-0067">ATP-binding</keyword>
<dbReference type="PANTHER" id="PTHR42939">
    <property type="entry name" value="ABC TRANSPORTER ATP-BINDING PROTEIN ALBC-RELATED"/>
    <property type="match status" value="1"/>
</dbReference>
<keyword evidence="6" id="KW-1185">Reference proteome</keyword>
<evidence type="ECO:0000259" key="4">
    <source>
        <dbReference type="PROSITE" id="PS50893"/>
    </source>
</evidence>
<dbReference type="SUPFAM" id="SSF52540">
    <property type="entry name" value="P-loop containing nucleoside triphosphate hydrolases"/>
    <property type="match status" value="1"/>
</dbReference>
<keyword evidence="1" id="KW-0813">Transport</keyword>
<evidence type="ECO:0000313" key="5">
    <source>
        <dbReference type="EMBL" id="MBD8031805.1"/>
    </source>
</evidence>
<keyword evidence="2" id="KW-0547">Nucleotide-binding</keyword>
<dbReference type="EMBL" id="JACSPW010000001">
    <property type="protein sequence ID" value="MBD8031805.1"/>
    <property type="molecule type" value="Genomic_DNA"/>
</dbReference>
<feature type="domain" description="ABC transporter" evidence="4">
    <location>
        <begin position="1"/>
        <end position="229"/>
    </location>
</feature>
<dbReference type="PANTHER" id="PTHR42939:SF3">
    <property type="entry name" value="ABC TRANSPORTER ATP-BINDING COMPONENT"/>
    <property type="match status" value="1"/>
</dbReference>
<evidence type="ECO:0000256" key="2">
    <source>
        <dbReference type="ARBA" id="ARBA00022741"/>
    </source>
</evidence>
<dbReference type="GO" id="GO:0005524">
    <property type="term" value="F:ATP binding"/>
    <property type="evidence" value="ECO:0007669"/>
    <property type="project" value="UniProtKB-KW"/>
</dbReference>
<dbReference type="InterPro" id="IPR003439">
    <property type="entry name" value="ABC_transporter-like_ATP-bd"/>
</dbReference>
<reference evidence="5 6" key="1">
    <citation type="submission" date="2020-08" db="EMBL/GenBank/DDBJ databases">
        <title>A Genomic Blueprint of the Chicken Gut Microbiome.</title>
        <authorList>
            <person name="Gilroy R."/>
            <person name="Ravi A."/>
            <person name="Getino M."/>
            <person name="Pursley I."/>
            <person name="Horton D.L."/>
            <person name="Alikhan N.-F."/>
            <person name="Baker D."/>
            <person name="Gharbi K."/>
            <person name="Hall N."/>
            <person name="Watson M."/>
            <person name="Adriaenssens E.M."/>
            <person name="Foster-Nyarko E."/>
            <person name="Jarju S."/>
            <person name="Secka A."/>
            <person name="Antonio M."/>
            <person name="Oren A."/>
            <person name="Chaudhuri R."/>
            <person name="La Ragione R.M."/>
            <person name="Hildebrand F."/>
            <person name="Pallen M.J."/>
        </authorList>
    </citation>
    <scope>NUCLEOTIDE SEQUENCE [LARGE SCALE GENOMIC DNA]</scope>
    <source>
        <strain evidence="5 6">Sa1YVA6</strain>
    </source>
</reference>
<protein>
    <submittedName>
        <fullName evidence="5">ABC transporter ATP-binding protein</fullName>
    </submittedName>
</protein>
<organism evidence="5 6">
    <name type="scientific">Solibacillus merdavium</name>
    <dbReference type="NCBI Taxonomy" id="2762218"/>
    <lineage>
        <taxon>Bacteria</taxon>
        <taxon>Bacillati</taxon>
        <taxon>Bacillota</taxon>
        <taxon>Bacilli</taxon>
        <taxon>Bacillales</taxon>
        <taxon>Caryophanaceae</taxon>
        <taxon>Solibacillus</taxon>
    </lineage>
</organism>
<dbReference type="InterPro" id="IPR027417">
    <property type="entry name" value="P-loop_NTPase"/>
</dbReference>
<comment type="caution">
    <text evidence="5">The sequence shown here is derived from an EMBL/GenBank/DDBJ whole genome shotgun (WGS) entry which is preliminary data.</text>
</comment>
<dbReference type="Gene3D" id="3.40.50.300">
    <property type="entry name" value="P-loop containing nucleotide triphosphate hydrolases"/>
    <property type="match status" value="1"/>
</dbReference>